<name>A0A357VL04_9THEO</name>
<sequence>MVPSVFLDKQQLISQELKFDIYYNRISQHNLDDILEMVWSRGIREAKRIKHKNIKQLIREENIIVETDKKTYNLNYIIFSSYESKEKKITLYKKNIQNIFIPSIPDEYVLWRNYEKVIDLFLTHEYFHHLEANYIGVTSEIKKIQIKIGPFIVKRKLRSLSEIAAHAFVKEFYDIW</sequence>
<evidence type="ECO:0000313" key="2">
    <source>
        <dbReference type="Proteomes" id="UP000264445"/>
    </source>
</evidence>
<organism evidence="1 2">
    <name type="scientific">Caldanaerobacter subterraneus</name>
    <dbReference type="NCBI Taxonomy" id="911092"/>
    <lineage>
        <taxon>Bacteria</taxon>
        <taxon>Bacillati</taxon>
        <taxon>Bacillota</taxon>
        <taxon>Clostridia</taxon>
        <taxon>Thermoanaerobacterales</taxon>
        <taxon>Thermoanaerobacteraceae</taxon>
        <taxon>Caldanaerobacter</taxon>
    </lineage>
</organism>
<reference evidence="1 2" key="1">
    <citation type="journal article" date="2018" name="Nat. Biotechnol.">
        <title>A standardized bacterial taxonomy based on genome phylogeny substantially revises the tree of life.</title>
        <authorList>
            <person name="Parks D.H."/>
            <person name="Chuvochina M."/>
            <person name="Waite D.W."/>
            <person name="Rinke C."/>
            <person name="Skarshewski A."/>
            <person name="Chaumeil P.A."/>
            <person name="Hugenholtz P."/>
        </authorList>
    </citation>
    <scope>NUCLEOTIDE SEQUENCE [LARGE SCALE GENOMIC DNA]</scope>
    <source>
        <strain evidence="1">UBA12544</strain>
    </source>
</reference>
<proteinExistence type="predicted"/>
<evidence type="ECO:0000313" key="1">
    <source>
        <dbReference type="EMBL" id="HBT48889.1"/>
    </source>
</evidence>
<accession>A0A357VL04</accession>
<protein>
    <submittedName>
        <fullName evidence="1">Uncharacterized protein</fullName>
    </submittedName>
</protein>
<comment type="caution">
    <text evidence="1">The sequence shown here is derived from an EMBL/GenBank/DDBJ whole genome shotgun (WGS) entry which is preliminary data.</text>
</comment>
<gene>
    <name evidence="1" type="ORF">DEA61_03355</name>
</gene>
<dbReference type="RefSeq" id="WP_278428803.1">
    <property type="nucleotide sequence ID" value="NZ_DOLB01000058.1"/>
</dbReference>
<dbReference type="EMBL" id="DOLB01000058">
    <property type="protein sequence ID" value="HBT48889.1"/>
    <property type="molecule type" value="Genomic_DNA"/>
</dbReference>
<dbReference type="AlphaFoldDB" id="A0A357VL04"/>
<dbReference type="Proteomes" id="UP000264445">
    <property type="component" value="Unassembled WGS sequence"/>
</dbReference>